<reference evidence="3 4" key="2">
    <citation type="submission" date="2019-01" db="EMBL/GenBank/DDBJ databases">
        <title>The decoding of complex shrimp genome reveals the adaptation for benthos swimmer, frequently molting mechanism and breeding impact on genome.</title>
        <authorList>
            <person name="Sun Y."/>
            <person name="Gao Y."/>
            <person name="Yu Y."/>
        </authorList>
    </citation>
    <scope>NUCLEOTIDE SEQUENCE [LARGE SCALE GENOMIC DNA]</scope>
    <source>
        <tissue evidence="3">Muscle</tissue>
    </source>
</reference>
<feature type="domain" description="Myb/SANT-like DNA-binding" evidence="2">
    <location>
        <begin position="38"/>
        <end position="120"/>
    </location>
</feature>
<dbReference type="InterPro" id="IPR026095">
    <property type="entry name" value="Myb/SANT-like_DNA-bd_dom_prot"/>
</dbReference>
<dbReference type="PANTHER" id="PTHR22666:SF3">
    <property type="entry name" value="MYB_SANT-LIKE DNA-BINDING DOMAIN-CONTAINING PROTEIN 1"/>
    <property type="match status" value="1"/>
</dbReference>
<dbReference type="GO" id="GO:0045893">
    <property type="term" value="P:positive regulation of DNA-templated transcription"/>
    <property type="evidence" value="ECO:0007669"/>
    <property type="project" value="TreeGrafter"/>
</dbReference>
<sequence length="189" mass="22223">MAAFQTGDIAAFQTIEVSSDENGAFVLAAEEDDRRDTEFNNDATILLIKFIRRRYNELQYQRTRPQVYRDVYEELCKHGYNFSVERIRRKWNNLLGSYKRVKKLKKTRKLQWEYYQILNDFLPPEFGEEGTDSYSRYMPESPSYTIRDSYTPSSSSQNFPSSVTVHVPPPSIGKEIERGTKRQAMMEQS</sequence>
<proteinExistence type="predicted"/>
<gene>
    <name evidence="3" type="ORF">C7M84_007283</name>
</gene>
<dbReference type="InterPro" id="IPR044822">
    <property type="entry name" value="Myb_DNA-bind_4"/>
</dbReference>
<evidence type="ECO:0000256" key="1">
    <source>
        <dbReference type="SAM" id="MobiDB-lite"/>
    </source>
</evidence>
<dbReference type="GO" id="GO:0016604">
    <property type="term" value="C:nuclear body"/>
    <property type="evidence" value="ECO:0007669"/>
    <property type="project" value="TreeGrafter"/>
</dbReference>
<dbReference type="AlphaFoldDB" id="A0A423TCQ5"/>
<feature type="compositionally biased region" description="Low complexity" evidence="1">
    <location>
        <begin position="149"/>
        <end position="166"/>
    </location>
</feature>
<dbReference type="PANTHER" id="PTHR22666">
    <property type="entry name" value="MYB_SANT-LIKE DNA-BINDING DOMAIN-CONTAINING PROTEIN 1"/>
    <property type="match status" value="1"/>
</dbReference>
<evidence type="ECO:0000313" key="3">
    <source>
        <dbReference type="EMBL" id="ROT74212.1"/>
    </source>
</evidence>
<evidence type="ECO:0000313" key="4">
    <source>
        <dbReference type="Proteomes" id="UP000283509"/>
    </source>
</evidence>
<accession>A0A423TCQ5</accession>
<dbReference type="Gene3D" id="1.10.10.60">
    <property type="entry name" value="Homeodomain-like"/>
    <property type="match status" value="1"/>
</dbReference>
<reference evidence="3 4" key="1">
    <citation type="submission" date="2018-04" db="EMBL/GenBank/DDBJ databases">
        <authorList>
            <person name="Zhang X."/>
            <person name="Yuan J."/>
            <person name="Li F."/>
            <person name="Xiang J."/>
        </authorList>
    </citation>
    <scope>NUCLEOTIDE SEQUENCE [LARGE SCALE GENOMIC DNA]</scope>
    <source>
        <tissue evidence="3">Muscle</tissue>
    </source>
</reference>
<comment type="caution">
    <text evidence="3">The sequence shown here is derived from an EMBL/GenBank/DDBJ whole genome shotgun (WGS) entry which is preliminary data.</text>
</comment>
<dbReference type="Pfam" id="PF13837">
    <property type="entry name" value="Myb_DNA-bind_4"/>
    <property type="match status" value="1"/>
</dbReference>
<dbReference type="OrthoDB" id="6723674at2759"/>
<protein>
    <recommendedName>
        <fullName evidence="2">Myb/SANT-like DNA-binding domain-containing protein</fullName>
    </recommendedName>
</protein>
<dbReference type="EMBL" id="QCYY01001922">
    <property type="protein sequence ID" value="ROT74212.1"/>
    <property type="molecule type" value="Genomic_DNA"/>
</dbReference>
<feature type="region of interest" description="Disordered" evidence="1">
    <location>
        <begin position="145"/>
        <end position="189"/>
    </location>
</feature>
<keyword evidence="4" id="KW-1185">Reference proteome</keyword>
<organism evidence="3 4">
    <name type="scientific">Penaeus vannamei</name>
    <name type="common">Whiteleg shrimp</name>
    <name type="synonym">Litopenaeus vannamei</name>
    <dbReference type="NCBI Taxonomy" id="6689"/>
    <lineage>
        <taxon>Eukaryota</taxon>
        <taxon>Metazoa</taxon>
        <taxon>Ecdysozoa</taxon>
        <taxon>Arthropoda</taxon>
        <taxon>Crustacea</taxon>
        <taxon>Multicrustacea</taxon>
        <taxon>Malacostraca</taxon>
        <taxon>Eumalacostraca</taxon>
        <taxon>Eucarida</taxon>
        <taxon>Decapoda</taxon>
        <taxon>Dendrobranchiata</taxon>
        <taxon>Penaeoidea</taxon>
        <taxon>Penaeidae</taxon>
        <taxon>Penaeus</taxon>
    </lineage>
</organism>
<evidence type="ECO:0000259" key="2">
    <source>
        <dbReference type="Pfam" id="PF13837"/>
    </source>
</evidence>
<dbReference type="Proteomes" id="UP000283509">
    <property type="component" value="Unassembled WGS sequence"/>
</dbReference>
<name>A0A423TCQ5_PENVA</name>